<comment type="caution">
    <text evidence="1">The sequence shown here is derived from an EMBL/GenBank/DDBJ whole genome shotgun (WGS) entry which is preliminary data.</text>
</comment>
<dbReference type="InParanoid" id="A0A1Y2BHL2"/>
<accession>A0A1Y2BHL2</accession>
<dbReference type="Proteomes" id="UP000193986">
    <property type="component" value="Unassembled WGS sequence"/>
</dbReference>
<dbReference type="AlphaFoldDB" id="A0A1Y2BHL2"/>
<organism evidence="1 2">
    <name type="scientific">Naematelia encephala</name>
    <dbReference type="NCBI Taxonomy" id="71784"/>
    <lineage>
        <taxon>Eukaryota</taxon>
        <taxon>Fungi</taxon>
        <taxon>Dikarya</taxon>
        <taxon>Basidiomycota</taxon>
        <taxon>Agaricomycotina</taxon>
        <taxon>Tremellomycetes</taxon>
        <taxon>Tremellales</taxon>
        <taxon>Naemateliaceae</taxon>
        <taxon>Naematelia</taxon>
    </lineage>
</organism>
<evidence type="ECO:0000313" key="2">
    <source>
        <dbReference type="Proteomes" id="UP000193986"/>
    </source>
</evidence>
<evidence type="ECO:0000313" key="1">
    <source>
        <dbReference type="EMBL" id="ORY34060.1"/>
    </source>
</evidence>
<gene>
    <name evidence="1" type="ORF">BCR39DRAFT_518310</name>
</gene>
<protein>
    <submittedName>
        <fullName evidence="1">Uncharacterized protein</fullName>
    </submittedName>
</protein>
<dbReference type="EMBL" id="MCFC01000004">
    <property type="protein sequence ID" value="ORY34060.1"/>
    <property type="molecule type" value="Genomic_DNA"/>
</dbReference>
<proteinExistence type="predicted"/>
<sequence>MASYNDTSVNPQGVEGAYAGVMNTTETKGGDTAAVGPDLLGDTGKEIAAKQNVIEGGPGIIESTELAPLGEEKVAADPGLASQATKIAKDAYNSVVGE</sequence>
<dbReference type="OrthoDB" id="2581931at2759"/>
<name>A0A1Y2BHL2_9TREE</name>
<keyword evidence="2" id="KW-1185">Reference proteome</keyword>
<reference evidence="1 2" key="1">
    <citation type="submission" date="2016-07" db="EMBL/GenBank/DDBJ databases">
        <title>Pervasive Adenine N6-methylation of Active Genes in Fungi.</title>
        <authorList>
            <consortium name="DOE Joint Genome Institute"/>
            <person name="Mondo S.J."/>
            <person name="Dannebaum R.O."/>
            <person name="Kuo R.C."/>
            <person name="Labutti K."/>
            <person name="Haridas S."/>
            <person name="Kuo A."/>
            <person name="Salamov A."/>
            <person name="Ahrendt S.R."/>
            <person name="Lipzen A."/>
            <person name="Sullivan W."/>
            <person name="Andreopoulos W.B."/>
            <person name="Clum A."/>
            <person name="Lindquist E."/>
            <person name="Daum C."/>
            <person name="Ramamoorthy G.K."/>
            <person name="Gryganskyi A."/>
            <person name="Culley D."/>
            <person name="Magnuson J.K."/>
            <person name="James T.Y."/>
            <person name="O'Malley M.A."/>
            <person name="Stajich J.E."/>
            <person name="Spatafora J.W."/>
            <person name="Visel A."/>
            <person name="Grigoriev I.V."/>
        </authorList>
    </citation>
    <scope>NUCLEOTIDE SEQUENCE [LARGE SCALE GENOMIC DNA]</scope>
    <source>
        <strain evidence="1 2">68-887.2</strain>
    </source>
</reference>